<evidence type="ECO:0000313" key="2">
    <source>
        <dbReference type="EMBL" id="MBB0229228.1"/>
    </source>
</evidence>
<dbReference type="EMBL" id="VKHS01000099">
    <property type="protein sequence ID" value="MBB0229228.1"/>
    <property type="molecule type" value="Genomic_DNA"/>
</dbReference>
<sequence length="254" mass="28936">MGLGAGWGASALAYGDAALSAFELDFFESGQRRRGPLGQVWGTRFEAAAPVRDFRWTKGVESFAGWYYCVTARDHVGYESWLERDRLILMDRDPQVVGIASQPFWLHWHDGTRSRRHAPDYFVRLADGRGRVVDVRADDQVDEAAAESFTATRHACEAAGWEFVRVEVPDPVFMANVRWLARYRRRRCLRWPVAARLLDVFEEPVPLLAGVVEVGDRLEVLPALFHLVWSGVLAADLRGELLHDDSLVWKERVR</sequence>
<dbReference type="AlphaFoldDB" id="A0A7W3T1Q8"/>
<proteinExistence type="predicted"/>
<dbReference type="GO" id="GO:0004519">
    <property type="term" value="F:endonuclease activity"/>
    <property type="evidence" value="ECO:0007669"/>
    <property type="project" value="UniProtKB-KW"/>
</dbReference>
<keyword evidence="2" id="KW-0378">Hydrolase</keyword>
<reference evidence="3" key="1">
    <citation type="submission" date="2019-10" db="EMBL/GenBank/DDBJ databases">
        <title>Streptomyces sp. nov., a novel actinobacterium isolated from alkaline environment.</title>
        <authorList>
            <person name="Golinska P."/>
        </authorList>
    </citation>
    <scope>NUCLEOTIDE SEQUENCE [LARGE SCALE GENOMIC DNA]</scope>
    <source>
        <strain evidence="3">DSM 42108</strain>
    </source>
</reference>
<evidence type="ECO:0000313" key="3">
    <source>
        <dbReference type="Proteomes" id="UP000530234"/>
    </source>
</evidence>
<comment type="caution">
    <text evidence="2">The sequence shown here is derived from an EMBL/GenBank/DDBJ whole genome shotgun (WGS) entry which is preliminary data.</text>
</comment>
<keyword evidence="3" id="KW-1185">Reference proteome</keyword>
<organism evidence="2 3">
    <name type="scientific">Streptomyces calidiresistens</name>
    <dbReference type="NCBI Taxonomy" id="1485586"/>
    <lineage>
        <taxon>Bacteria</taxon>
        <taxon>Bacillati</taxon>
        <taxon>Actinomycetota</taxon>
        <taxon>Actinomycetes</taxon>
        <taxon>Kitasatosporales</taxon>
        <taxon>Streptomycetaceae</taxon>
        <taxon>Streptomyces</taxon>
    </lineage>
</organism>
<feature type="domain" description="TnsA endonuclease N-terminal" evidence="1">
    <location>
        <begin position="93"/>
        <end position="164"/>
    </location>
</feature>
<name>A0A7W3T1Q8_9ACTN</name>
<dbReference type="NCBIfam" id="NF033179">
    <property type="entry name" value="TnsA_like_Actin"/>
    <property type="match status" value="1"/>
</dbReference>
<dbReference type="RefSeq" id="WP_182661527.1">
    <property type="nucleotide sequence ID" value="NZ_VKHS01000099.1"/>
</dbReference>
<gene>
    <name evidence="2" type="ORF">FOE67_06805</name>
</gene>
<dbReference type="Proteomes" id="UP000530234">
    <property type="component" value="Unassembled WGS sequence"/>
</dbReference>
<dbReference type="Pfam" id="PF08722">
    <property type="entry name" value="Tn7_TnsA-like_N"/>
    <property type="match status" value="1"/>
</dbReference>
<keyword evidence="2" id="KW-0540">Nuclease</keyword>
<evidence type="ECO:0000259" key="1">
    <source>
        <dbReference type="Pfam" id="PF08722"/>
    </source>
</evidence>
<dbReference type="InterPro" id="IPR014833">
    <property type="entry name" value="TnsA_N"/>
</dbReference>
<protein>
    <submittedName>
        <fullName evidence="2">TnsA-like heteromeric transposase endonuclease subunit</fullName>
    </submittedName>
</protein>
<dbReference type="InterPro" id="IPR048000">
    <property type="entry name" value="TnsA-like"/>
</dbReference>
<accession>A0A7W3T1Q8</accession>
<keyword evidence="2" id="KW-0255">Endonuclease</keyword>